<name>A0AAV0NHJ7_9ROSI</name>
<dbReference type="EMBL" id="CAMGYJ010000008">
    <property type="protein sequence ID" value="CAI0457940.1"/>
    <property type="molecule type" value="Genomic_DNA"/>
</dbReference>
<dbReference type="AlphaFoldDB" id="A0AAV0NHJ7"/>
<organism evidence="2 3">
    <name type="scientific">Linum tenue</name>
    <dbReference type="NCBI Taxonomy" id="586396"/>
    <lineage>
        <taxon>Eukaryota</taxon>
        <taxon>Viridiplantae</taxon>
        <taxon>Streptophyta</taxon>
        <taxon>Embryophyta</taxon>
        <taxon>Tracheophyta</taxon>
        <taxon>Spermatophyta</taxon>
        <taxon>Magnoliopsida</taxon>
        <taxon>eudicotyledons</taxon>
        <taxon>Gunneridae</taxon>
        <taxon>Pentapetalae</taxon>
        <taxon>rosids</taxon>
        <taxon>fabids</taxon>
        <taxon>Malpighiales</taxon>
        <taxon>Linaceae</taxon>
        <taxon>Linum</taxon>
    </lineage>
</organism>
<feature type="region of interest" description="Disordered" evidence="1">
    <location>
        <begin position="32"/>
        <end position="56"/>
    </location>
</feature>
<dbReference type="Proteomes" id="UP001154282">
    <property type="component" value="Unassembled WGS sequence"/>
</dbReference>
<evidence type="ECO:0000313" key="3">
    <source>
        <dbReference type="Proteomes" id="UP001154282"/>
    </source>
</evidence>
<protein>
    <submittedName>
        <fullName evidence="2">Uncharacterized protein</fullName>
    </submittedName>
</protein>
<evidence type="ECO:0000256" key="1">
    <source>
        <dbReference type="SAM" id="MobiDB-lite"/>
    </source>
</evidence>
<comment type="caution">
    <text evidence="2">The sequence shown here is derived from an EMBL/GenBank/DDBJ whole genome shotgun (WGS) entry which is preliminary data.</text>
</comment>
<accession>A0AAV0NHJ7</accession>
<gene>
    <name evidence="2" type="ORF">LITE_LOCUS33323</name>
</gene>
<reference evidence="2" key="1">
    <citation type="submission" date="2022-08" db="EMBL/GenBank/DDBJ databases">
        <authorList>
            <person name="Gutierrez-Valencia J."/>
        </authorList>
    </citation>
    <scope>NUCLEOTIDE SEQUENCE</scope>
</reference>
<evidence type="ECO:0000313" key="2">
    <source>
        <dbReference type="EMBL" id="CAI0457940.1"/>
    </source>
</evidence>
<keyword evidence="3" id="KW-1185">Reference proteome</keyword>
<sequence length="97" mass="10992">MVICARLLNHQRLRNRQQQADAPFQFPSTVRRQKGTAWHRNVNRPNSRSRGSRKSTLKTVQAKMVSGLQSLCLSFVYGGLLLLTCSQTVDSELLTSF</sequence>
<proteinExistence type="predicted"/>